<keyword evidence="7" id="KW-0378">Hydrolase</keyword>
<dbReference type="InterPro" id="IPR050582">
    <property type="entry name" value="HAD-like_SerB"/>
</dbReference>
<name>A0A1B1TBM0_9ARCH</name>
<evidence type="ECO:0000256" key="8">
    <source>
        <dbReference type="ARBA" id="ARBA00022842"/>
    </source>
</evidence>
<dbReference type="PANTHER" id="PTHR43344">
    <property type="entry name" value="PHOSPHOSERINE PHOSPHATASE"/>
    <property type="match status" value="1"/>
</dbReference>
<dbReference type="InterPro" id="IPR036412">
    <property type="entry name" value="HAD-like_sf"/>
</dbReference>
<dbReference type="GO" id="GO:0000287">
    <property type="term" value="F:magnesium ion binding"/>
    <property type="evidence" value="ECO:0007669"/>
    <property type="project" value="TreeGrafter"/>
</dbReference>
<comment type="pathway">
    <text evidence="2">Amino-acid biosynthesis; L-serine biosynthesis; L-serine from 3-phospho-D-glycerate: step 3/3.</text>
</comment>
<dbReference type="InterPro" id="IPR006439">
    <property type="entry name" value="HAD-SF_hydro_IA"/>
</dbReference>
<reference evidence="10" key="1">
    <citation type="submission" date="2014-11" db="EMBL/GenBank/DDBJ databases">
        <authorList>
            <person name="Zhu J."/>
            <person name="Qi W."/>
            <person name="Song R."/>
        </authorList>
    </citation>
    <scope>NUCLEOTIDE SEQUENCE</scope>
</reference>
<dbReference type="EC" id="3.1.3.3" evidence="4"/>
<dbReference type="PANTHER" id="PTHR43344:SF2">
    <property type="entry name" value="PHOSPHOSERINE PHOSPHATASE"/>
    <property type="match status" value="1"/>
</dbReference>
<dbReference type="NCBIfam" id="TIGR01488">
    <property type="entry name" value="HAD-SF-IB"/>
    <property type="match status" value="1"/>
</dbReference>
<protein>
    <recommendedName>
        <fullName evidence="4">phosphoserine phosphatase</fullName>
        <ecNumber evidence="4">3.1.3.3</ecNumber>
    </recommendedName>
</protein>
<keyword evidence="5" id="KW-0028">Amino-acid biosynthesis</keyword>
<evidence type="ECO:0000256" key="7">
    <source>
        <dbReference type="ARBA" id="ARBA00022801"/>
    </source>
</evidence>
<dbReference type="InterPro" id="IPR023214">
    <property type="entry name" value="HAD_sf"/>
</dbReference>
<evidence type="ECO:0000313" key="10">
    <source>
        <dbReference type="EMBL" id="ANV79678.1"/>
    </source>
</evidence>
<evidence type="ECO:0000256" key="5">
    <source>
        <dbReference type="ARBA" id="ARBA00022605"/>
    </source>
</evidence>
<dbReference type="SUPFAM" id="SSF56784">
    <property type="entry name" value="HAD-like"/>
    <property type="match status" value="1"/>
</dbReference>
<evidence type="ECO:0000256" key="4">
    <source>
        <dbReference type="ARBA" id="ARBA00012640"/>
    </source>
</evidence>
<dbReference type="EMBL" id="KP211848">
    <property type="protein sequence ID" value="ANV79678.1"/>
    <property type="molecule type" value="Genomic_DNA"/>
</dbReference>
<keyword evidence="9" id="KW-0718">Serine biosynthesis</keyword>
<organism evidence="10">
    <name type="scientific">uncultured Poseidoniia archaeon</name>
    <dbReference type="NCBI Taxonomy" id="1697135"/>
    <lineage>
        <taxon>Archaea</taxon>
        <taxon>Methanobacteriati</taxon>
        <taxon>Thermoplasmatota</taxon>
        <taxon>Candidatus Poseidoniia</taxon>
        <taxon>environmental samples</taxon>
    </lineage>
</organism>
<reference evidence="10" key="2">
    <citation type="journal article" date="2015" name="ISME J.">
        <title>A new class of marine Euryarchaeota group II from the Mediterranean deep chlorophyll maximum.</title>
        <authorList>
            <person name="Martin-Cuadrado A.B."/>
            <person name="Garcia-Heredia I."/>
            <person name="Molto A.G."/>
            <person name="Lopez-Ubeda R."/>
            <person name="Kimes N."/>
            <person name="Lopez-Garcia P."/>
            <person name="Moreira D."/>
            <person name="Rodriguez-Valera F."/>
        </authorList>
    </citation>
    <scope>NUCLEOTIDE SEQUENCE</scope>
</reference>
<dbReference type="Pfam" id="PF00702">
    <property type="entry name" value="Hydrolase"/>
    <property type="match status" value="1"/>
</dbReference>
<dbReference type="AlphaFoldDB" id="A0A1B1TBM0"/>
<dbReference type="Gene3D" id="3.40.50.1000">
    <property type="entry name" value="HAD superfamily/HAD-like"/>
    <property type="match status" value="1"/>
</dbReference>
<evidence type="ECO:0000256" key="1">
    <source>
        <dbReference type="ARBA" id="ARBA00001946"/>
    </source>
</evidence>
<dbReference type="GO" id="GO:0036424">
    <property type="term" value="F:L-phosphoserine phosphatase activity"/>
    <property type="evidence" value="ECO:0007669"/>
    <property type="project" value="TreeGrafter"/>
</dbReference>
<accession>A0A1B1TBM0</accession>
<keyword evidence="8" id="KW-0460">Magnesium</keyword>
<dbReference type="GO" id="GO:0005737">
    <property type="term" value="C:cytoplasm"/>
    <property type="evidence" value="ECO:0007669"/>
    <property type="project" value="TreeGrafter"/>
</dbReference>
<evidence type="ECO:0000256" key="3">
    <source>
        <dbReference type="ARBA" id="ARBA00007958"/>
    </source>
</evidence>
<dbReference type="GO" id="GO:0006564">
    <property type="term" value="P:L-serine biosynthetic process"/>
    <property type="evidence" value="ECO:0007669"/>
    <property type="project" value="UniProtKB-KW"/>
</dbReference>
<evidence type="ECO:0000256" key="2">
    <source>
        <dbReference type="ARBA" id="ARBA00005135"/>
    </source>
</evidence>
<proteinExistence type="inferred from homology"/>
<comment type="cofactor">
    <cofactor evidence="1">
        <name>Mg(2+)</name>
        <dbReference type="ChEBI" id="CHEBI:18420"/>
    </cofactor>
</comment>
<evidence type="ECO:0000256" key="9">
    <source>
        <dbReference type="ARBA" id="ARBA00023299"/>
    </source>
</evidence>
<dbReference type="PRINTS" id="PR00413">
    <property type="entry name" value="HADHALOGNASE"/>
</dbReference>
<keyword evidence="6" id="KW-0479">Metal-binding</keyword>
<sequence>MSEVEAVVFDCDGVLVDITSSWQQIHNYFGTNNKENLAKFLEKEITDDEFMELDVKLWLDIQDKIHMDEIMRCFSGVKLMKGAREVITELKRRGIYVAIVSSGVARFIGSIAHILKVDDWAANDFAWDEDGYLSGPKTAMVDSHDKGEMVDKLLRINGFQASKIWTVGDSGTDLSMQIPDSNFIGFNPARERSMNEFTKANVPVIIEKDLTKIWNIIFSEDFPKDD</sequence>
<evidence type="ECO:0000256" key="6">
    <source>
        <dbReference type="ARBA" id="ARBA00022723"/>
    </source>
</evidence>
<comment type="similarity">
    <text evidence="3">Belongs to the HAD-like hydrolase superfamily.</text>
</comment>